<comment type="caution">
    <text evidence="1">The sequence shown here is derived from an EMBL/GenBank/DDBJ whole genome shotgun (WGS) entry which is preliminary data.</text>
</comment>
<organism evidence="1 2">
    <name type="scientific">Coemansia aciculifera</name>
    <dbReference type="NCBI Taxonomy" id="417176"/>
    <lineage>
        <taxon>Eukaryota</taxon>
        <taxon>Fungi</taxon>
        <taxon>Fungi incertae sedis</taxon>
        <taxon>Zoopagomycota</taxon>
        <taxon>Kickxellomycotina</taxon>
        <taxon>Kickxellomycetes</taxon>
        <taxon>Kickxellales</taxon>
        <taxon>Kickxellaceae</taxon>
        <taxon>Coemansia</taxon>
    </lineage>
</organism>
<accession>A0ACC1M6Q5</accession>
<evidence type="ECO:0000313" key="2">
    <source>
        <dbReference type="Proteomes" id="UP001139981"/>
    </source>
</evidence>
<protein>
    <submittedName>
        <fullName evidence="1">Peroxisomal membrane protein pex14</fullName>
    </submittedName>
</protein>
<dbReference type="EMBL" id="JANBVB010000084">
    <property type="protein sequence ID" value="KAJ2897996.1"/>
    <property type="molecule type" value="Genomic_DNA"/>
</dbReference>
<reference evidence="1" key="1">
    <citation type="submission" date="2022-07" db="EMBL/GenBank/DDBJ databases">
        <title>Phylogenomic reconstructions and comparative analyses of Kickxellomycotina fungi.</title>
        <authorList>
            <person name="Reynolds N.K."/>
            <person name="Stajich J.E."/>
            <person name="Barry K."/>
            <person name="Grigoriev I.V."/>
            <person name="Crous P."/>
            <person name="Smith M.E."/>
        </authorList>
    </citation>
    <scope>NUCLEOTIDE SEQUENCE</scope>
    <source>
        <strain evidence="1">CBS 190363</strain>
    </source>
</reference>
<sequence length="349" mass="37529">MSAEAQPSLALSAQVLREDIIESAVRFLADPKVQASTLAKKVSFLETKGLTNAEIEDALARAKNHHTASEEQQANGTVATRSGGVAPAYGYAQPLARPVAPPRPHLDWKDYFIAAVVAGGLGYGLYMLVVKYIRPLLLVRDDNRRLEEERKLLVEQNELTRKQLEALSDSTTKILDTIARQSQKTSDAIEGMASVMEKISEQELEHNSSARRLQITLEDLQREISSLSSKMAKAGTTSVADVQSDIRSLRSLLLSRRVPAYGSSPAARPTTPSIANAPVNVAASTGSPDRSLNTSPQLPETEEMGLPAEDYGSSSPASMPTPTIPAWQLGLADDNDVGSSNSSKGKQPV</sequence>
<evidence type="ECO:0000313" key="1">
    <source>
        <dbReference type="EMBL" id="KAJ2897996.1"/>
    </source>
</evidence>
<dbReference type="Proteomes" id="UP001139981">
    <property type="component" value="Unassembled WGS sequence"/>
</dbReference>
<keyword evidence="2" id="KW-1185">Reference proteome</keyword>
<proteinExistence type="predicted"/>
<name>A0ACC1M6Q5_9FUNG</name>
<gene>
    <name evidence="1" type="primary">PEX14</name>
    <name evidence="1" type="ORF">IWW38_001547</name>
</gene>